<name>A0AAU9ELT3_9BACT</name>
<dbReference type="RefSeq" id="WP_338606577.1">
    <property type="nucleotide sequence ID" value="NZ_AP028679.1"/>
</dbReference>
<sequence length="76" mass="8411">MLKTDDLAKFKDFLESGEWAFAFNHASEELRLEMIEKVEMLLDTADAADKVVGEVLFAKDGMAAPPSDSTSSLDRD</sequence>
<protein>
    <submittedName>
        <fullName evidence="1">Uncharacterized protein</fullName>
    </submittedName>
</protein>
<reference evidence="2" key="1">
    <citation type="journal article" date="2023" name="Arch. Microbiol.">
        <title>Desulfoferula mesophilus gen. nov. sp. nov., a mesophilic sulfate-reducing bacterium isolated from a brackish lake sediment.</title>
        <authorList>
            <person name="Watanabe T."/>
            <person name="Yabe T."/>
            <person name="Tsuji J.M."/>
            <person name="Fukui M."/>
        </authorList>
    </citation>
    <scope>NUCLEOTIDE SEQUENCE [LARGE SCALE GENOMIC DNA]</scope>
    <source>
        <strain evidence="2">12FAK</strain>
    </source>
</reference>
<evidence type="ECO:0000313" key="2">
    <source>
        <dbReference type="Proteomes" id="UP001366166"/>
    </source>
</evidence>
<organism evidence="1 2">
    <name type="scientific">Desulfoferula mesophila</name>
    <dbReference type="NCBI Taxonomy" id="3058419"/>
    <lineage>
        <taxon>Bacteria</taxon>
        <taxon>Pseudomonadati</taxon>
        <taxon>Thermodesulfobacteriota</taxon>
        <taxon>Desulfarculia</taxon>
        <taxon>Desulfarculales</taxon>
        <taxon>Desulfarculaceae</taxon>
        <taxon>Desulfoferula</taxon>
    </lineage>
</organism>
<accession>A0AAU9ELT3</accession>
<dbReference type="Proteomes" id="UP001366166">
    <property type="component" value="Chromosome"/>
</dbReference>
<dbReference type="AlphaFoldDB" id="A0AAU9ELT3"/>
<dbReference type="EMBL" id="AP028679">
    <property type="protein sequence ID" value="BEQ14906.1"/>
    <property type="molecule type" value="Genomic_DNA"/>
</dbReference>
<proteinExistence type="predicted"/>
<gene>
    <name evidence="1" type="ORF">FAK_19720</name>
</gene>
<dbReference type="KEGG" id="dmp:FAK_19720"/>
<evidence type="ECO:0000313" key="1">
    <source>
        <dbReference type="EMBL" id="BEQ14906.1"/>
    </source>
</evidence>
<keyword evidence="2" id="KW-1185">Reference proteome</keyword>